<evidence type="ECO:0008006" key="3">
    <source>
        <dbReference type="Google" id="ProtNLM"/>
    </source>
</evidence>
<dbReference type="Proteomes" id="UP000179023">
    <property type="component" value="Unassembled WGS sequence"/>
</dbReference>
<accession>A0A1G2KG16</accession>
<name>A0A1G2KG16_9BACT</name>
<gene>
    <name evidence="1" type="ORF">A3C07_03055</name>
</gene>
<proteinExistence type="predicted"/>
<comment type="caution">
    <text evidence="1">The sequence shown here is derived from an EMBL/GenBank/DDBJ whole genome shotgun (WGS) entry which is preliminary data.</text>
</comment>
<protein>
    <recommendedName>
        <fullName evidence="3">Band 7 domain-containing protein</fullName>
    </recommendedName>
</protein>
<evidence type="ECO:0000313" key="1">
    <source>
        <dbReference type="EMBL" id="OGZ98392.1"/>
    </source>
</evidence>
<sequence>MKGILVTTIALLFGAFYFPFVHYTEPTEIGISRNWISGELHLDTPGWNITAPWVTVAKVDVRPLRICVTTAGRGFSCKLVQFKPEAFKAFVAVEGFYYYWWANRISFNFGYDDEYRGMKDLLRGYAYGVKQYPFVTTLRNYNEGE</sequence>
<reference evidence="1 2" key="1">
    <citation type="journal article" date="2016" name="Nat. Commun.">
        <title>Thousands of microbial genomes shed light on interconnected biogeochemical processes in an aquifer system.</title>
        <authorList>
            <person name="Anantharaman K."/>
            <person name="Brown C.T."/>
            <person name="Hug L.A."/>
            <person name="Sharon I."/>
            <person name="Castelle C.J."/>
            <person name="Probst A.J."/>
            <person name="Thomas B.C."/>
            <person name="Singh A."/>
            <person name="Wilkins M.J."/>
            <person name="Karaoz U."/>
            <person name="Brodie E.L."/>
            <person name="Williams K.H."/>
            <person name="Hubbard S.S."/>
            <person name="Banfield J.F."/>
        </authorList>
    </citation>
    <scope>NUCLEOTIDE SEQUENCE [LARGE SCALE GENOMIC DNA]</scope>
</reference>
<evidence type="ECO:0000313" key="2">
    <source>
        <dbReference type="Proteomes" id="UP000179023"/>
    </source>
</evidence>
<organism evidence="1 2">
    <name type="scientific">Candidatus Sungbacteria bacterium RIFCSPHIGHO2_02_FULL_47_11</name>
    <dbReference type="NCBI Taxonomy" id="1802270"/>
    <lineage>
        <taxon>Bacteria</taxon>
        <taxon>Candidatus Sungiibacteriota</taxon>
    </lineage>
</organism>
<dbReference type="AlphaFoldDB" id="A0A1G2KG16"/>
<dbReference type="EMBL" id="MHQI01000066">
    <property type="protein sequence ID" value="OGZ98392.1"/>
    <property type="molecule type" value="Genomic_DNA"/>
</dbReference>